<accession>K1R1L2</accession>
<reference evidence="1" key="1">
    <citation type="journal article" date="2012" name="Nature">
        <title>The oyster genome reveals stress adaptation and complexity of shell formation.</title>
        <authorList>
            <person name="Zhang G."/>
            <person name="Fang X."/>
            <person name="Guo X."/>
            <person name="Li L."/>
            <person name="Luo R."/>
            <person name="Xu F."/>
            <person name="Yang P."/>
            <person name="Zhang L."/>
            <person name="Wang X."/>
            <person name="Qi H."/>
            <person name="Xiong Z."/>
            <person name="Que H."/>
            <person name="Xie Y."/>
            <person name="Holland P.W."/>
            <person name="Paps J."/>
            <person name="Zhu Y."/>
            <person name="Wu F."/>
            <person name="Chen Y."/>
            <person name="Wang J."/>
            <person name="Peng C."/>
            <person name="Meng J."/>
            <person name="Yang L."/>
            <person name="Liu J."/>
            <person name="Wen B."/>
            <person name="Zhang N."/>
            <person name="Huang Z."/>
            <person name="Zhu Q."/>
            <person name="Feng Y."/>
            <person name="Mount A."/>
            <person name="Hedgecock D."/>
            <person name="Xu Z."/>
            <person name="Liu Y."/>
            <person name="Domazet-Loso T."/>
            <person name="Du Y."/>
            <person name="Sun X."/>
            <person name="Zhang S."/>
            <person name="Liu B."/>
            <person name="Cheng P."/>
            <person name="Jiang X."/>
            <person name="Li J."/>
            <person name="Fan D."/>
            <person name="Wang W."/>
            <person name="Fu W."/>
            <person name="Wang T."/>
            <person name="Wang B."/>
            <person name="Zhang J."/>
            <person name="Peng Z."/>
            <person name="Li Y."/>
            <person name="Li N."/>
            <person name="Wang J."/>
            <person name="Chen M."/>
            <person name="He Y."/>
            <person name="Tan F."/>
            <person name="Song X."/>
            <person name="Zheng Q."/>
            <person name="Huang R."/>
            <person name="Yang H."/>
            <person name="Du X."/>
            <person name="Chen L."/>
            <person name="Yang M."/>
            <person name="Gaffney P.M."/>
            <person name="Wang S."/>
            <person name="Luo L."/>
            <person name="She Z."/>
            <person name="Ming Y."/>
            <person name="Huang W."/>
            <person name="Zhang S."/>
            <person name="Huang B."/>
            <person name="Zhang Y."/>
            <person name="Qu T."/>
            <person name="Ni P."/>
            <person name="Miao G."/>
            <person name="Wang J."/>
            <person name="Wang Q."/>
            <person name="Steinberg C.E."/>
            <person name="Wang H."/>
            <person name="Li N."/>
            <person name="Qian L."/>
            <person name="Zhang G."/>
            <person name="Li Y."/>
            <person name="Yang H."/>
            <person name="Liu X."/>
            <person name="Wang J."/>
            <person name="Yin Y."/>
            <person name="Wang J."/>
        </authorList>
    </citation>
    <scope>NUCLEOTIDE SEQUENCE [LARGE SCALE GENOMIC DNA]</scope>
    <source>
        <strain evidence="1">05x7-T-G4-1.051#20</strain>
    </source>
</reference>
<dbReference type="HOGENOM" id="CLU_2833689_0_0_1"/>
<sequence length="66" mass="7954">MTTNNIPEEFMDTVEEFEEEGFLCKIVIFYQLFDPQDYQSIFETFLQNNMTPQTKLQEISLLVYKM</sequence>
<gene>
    <name evidence="1" type="ORF">CGI_10003412</name>
</gene>
<proteinExistence type="predicted"/>
<evidence type="ECO:0000313" key="1">
    <source>
        <dbReference type="EMBL" id="EKC35030.1"/>
    </source>
</evidence>
<organism evidence="1">
    <name type="scientific">Magallana gigas</name>
    <name type="common">Pacific oyster</name>
    <name type="synonym">Crassostrea gigas</name>
    <dbReference type="NCBI Taxonomy" id="29159"/>
    <lineage>
        <taxon>Eukaryota</taxon>
        <taxon>Metazoa</taxon>
        <taxon>Spiralia</taxon>
        <taxon>Lophotrochozoa</taxon>
        <taxon>Mollusca</taxon>
        <taxon>Bivalvia</taxon>
        <taxon>Autobranchia</taxon>
        <taxon>Pteriomorphia</taxon>
        <taxon>Ostreida</taxon>
        <taxon>Ostreoidea</taxon>
        <taxon>Ostreidae</taxon>
        <taxon>Magallana</taxon>
    </lineage>
</organism>
<protein>
    <submittedName>
        <fullName evidence="1">Uncharacterized protein</fullName>
    </submittedName>
</protein>
<dbReference type="EMBL" id="JH816569">
    <property type="protein sequence ID" value="EKC35030.1"/>
    <property type="molecule type" value="Genomic_DNA"/>
</dbReference>
<name>K1R1L2_MAGGI</name>
<dbReference type="AlphaFoldDB" id="K1R1L2"/>
<dbReference type="InParanoid" id="K1R1L2"/>